<dbReference type="InterPro" id="IPR040719">
    <property type="entry name" value="DUF5597"/>
</dbReference>
<evidence type="ECO:0000259" key="3">
    <source>
        <dbReference type="Pfam" id="PF02449"/>
    </source>
</evidence>
<proteinExistence type="predicted"/>
<dbReference type="GO" id="GO:0005975">
    <property type="term" value="P:carbohydrate metabolic process"/>
    <property type="evidence" value="ECO:0007669"/>
    <property type="project" value="InterPro"/>
</dbReference>
<organism evidence="5 6">
    <name type="scientific">Sugiyamaella lignohabitans</name>
    <dbReference type="NCBI Taxonomy" id="796027"/>
    <lineage>
        <taxon>Eukaryota</taxon>
        <taxon>Fungi</taxon>
        <taxon>Dikarya</taxon>
        <taxon>Ascomycota</taxon>
        <taxon>Saccharomycotina</taxon>
        <taxon>Dipodascomycetes</taxon>
        <taxon>Dipodascales</taxon>
        <taxon>Trichomonascaceae</taxon>
        <taxon>Sugiyamaella</taxon>
    </lineage>
</organism>
<dbReference type="GeneID" id="30036731"/>
<dbReference type="AlphaFoldDB" id="A0A161HGA1"/>
<feature type="domain" description="Glycoside hydrolase family 42 N-terminal" evidence="3">
    <location>
        <begin position="57"/>
        <end position="191"/>
    </location>
</feature>
<dbReference type="InterPro" id="IPR013529">
    <property type="entry name" value="Glyco_hydro_42_N"/>
</dbReference>
<evidence type="ECO:0000313" key="6">
    <source>
        <dbReference type="Proteomes" id="UP000189580"/>
    </source>
</evidence>
<dbReference type="OrthoDB" id="1657402at2759"/>
<dbReference type="Gene3D" id="3.20.20.80">
    <property type="entry name" value="Glycosidases"/>
    <property type="match status" value="1"/>
</dbReference>
<dbReference type="Pfam" id="PF18120">
    <property type="entry name" value="DUF5597"/>
    <property type="match status" value="1"/>
</dbReference>
<dbReference type="FunFam" id="3.20.20.80:FF:000135">
    <property type="entry name" value="Beta-galactosidase, putative, bgl35A"/>
    <property type="match status" value="1"/>
</dbReference>
<dbReference type="Proteomes" id="UP000189580">
    <property type="component" value="Chromosome c"/>
</dbReference>
<dbReference type="KEGG" id="slb:AWJ20_4583"/>
<evidence type="ECO:0000256" key="2">
    <source>
        <dbReference type="ARBA" id="ARBA00023295"/>
    </source>
</evidence>
<name>A0A161HGA1_9ASCO</name>
<keyword evidence="6" id="KW-1185">Reference proteome</keyword>
<dbReference type="Pfam" id="PF02449">
    <property type="entry name" value="Glyco_hydro_42"/>
    <property type="match status" value="1"/>
</dbReference>
<sequence length="536" mass="60944">MHPHLKKVGDTSQLYVQDKPFLVLGAELHNSTASNVKFLQSVLPRLVEYSINTIFLPVSWEHIEPEEGTFNFNLLDGVIESVRSHGFHIGLLWFGSFKNGESAYVPTWVKQNPERFPRSVIWKDGYLTTTKTLSVFHENNVEADAKAFQRLMGHLEATDKDNTVIMVQVENESGVLWDSRDRSDISNKLYKENVPKELLSHLETAQLAQQFKTRFPKVSESGSWESVFGRGENTEELFMSWYYAKYIDRVAAAGKKVYPIPLFINVALNIADSLPSKVWKRPNQYPSGGVLPHTMDIYNAATSHIDMYSPDIYADEFEEFCDAYRHGGNPLLIPETRRDYYAAERVFYAYGKCKAIGVSPFGIDSVWEESALYKTHFGLLKQVSSQILEAQAKNKIFGFHFDDRAVSRPLVHSFGNITAHIDRIHSYGKPQSGFGLIMQTSDNKFVGIGYGYTVQFSSSTDHRVEIMSVEEGRYVDGDWEQTRLLNGDETASNSRWQFASVNPDYGDYHVPLCYPATTGLSICNIYVHKNLYGMFP</sequence>
<dbReference type="InterPro" id="IPR017853">
    <property type="entry name" value="GH"/>
</dbReference>
<keyword evidence="2" id="KW-0326">Glycosidase</keyword>
<dbReference type="RefSeq" id="XP_018734238.1">
    <property type="nucleotide sequence ID" value="XM_018881663.1"/>
</dbReference>
<feature type="domain" description="DUF5597" evidence="4">
    <location>
        <begin position="374"/>
        <end position="492"/>
    </location>
</feature>
<accession>A0A161HGA1</accession>
<evidence type="ECO:0000256" key="1">
    <source>
        <dbReference type="ARBA" id="ARBA00022801"/>
    </source>
</evidence>
<dbReference type="GO" id="GO:0009341">
    <property type="term" value="C:beta-galactosidase complex"/>
    <property type="evidence" value="ECO:0007669"/>
    <property type="project" value="InterPro"/>
</dbReference>
<dbReference type="SUPFAM" id="SSF51445">
    <property type="entry name" value="(Trans)glycosidases"/>
    <property type="match status" value="1"/>
</dbReference>
<dbReference type="Gene3D" id="2.60.220.20">
    <property type="entry name" value="putative beta-Galactosidase from caulobacter crescentus"/>
    <property type="match status" value="1"/>
</dbReference>
<evidence type="ECO:0000259" key="4">
    <source>
        <dbReference type="Pfam" id="PF18120"/>
    </source>
</evidence>
<dbReference type="EMBL" id="CP014500">
    <property type="protein sequence ID" value="ANB11761.1"/>
    <property type="molecule type" value="Genomic_DNA"/>
</dbReference>
<dbReference type="GO" id="GO:0004565">
    <property type="term" value="F:beta-galactosidase activity"/>
    <property type="evidence" value="ECO:0007669"/>
    <property type="project" value="InterPro"/>
</dbReference>
<evidence type="ECO:0000313" key="5">
    <source>
        <dbReference type="EMBL" id="ANB11761.1"/>
    </source>
</evidence>
<gene>
    <name evidence="5" type="ORF">AWJ20_4583</name>
</gene>
<protein>
    <submittedName>
        <fullName evidence="5">Glycoside hydrolase family 35 protein</fullName>
    </submittedName>
</protein>
<keyword evidence="1 5" id="KW-0378">Hydrolase</keyword>
<reference evidence="5 6" key="1">
    <citation type="submission" date="2016-02" db="EMBL/GenBank/DDBJ databases">
        <title>Complete genome sequence and transcriptome regulation of the pentose utilising yeast Sugiyamaella lignohabitans.</title>
        <authorList>
            <person name="Bellasio M."/>
            <person name="Peymann A."/>
            <person name="Valli M."/>
            <person name="Sipitzky M."/>
            <person name="Graf A."/>
            <person name="Sauer M."/>
            <person name="Marx H."/>
            <person name="Mattanovich D."/>
        </authorList>
    </citation>
    <scope>NUCLEOTIDE SEQUENCE [LARGE SCALE GENOMIC DNA]</scope>
    <source>
        <strain evidence="5 6">CBS 10342</strain>
    </source>
</reference>